<evidence type="ECO:0000256" key="13">
    <source>
        <dbReference type="ARBA" id="ARBA00048300"/>
    </source>
</evidence>
<keyword evidence="6 14" id="KW-0547">Nucleotide-binding</keyword>
<evidence type="ECO:0000256" key="15">
    <source>
        <dbReference type="SAM" id="Coils"/>
    </source>
</evidence>
<dbReference type="GO" id="GO:0005524">
    <property type="term" value="F:ATP binding"/>
    <property type="evidence" value="ECO:0007669"/>
    <property type="project" value="UniProtKB-UniRule"/>
</dbReference>
<evidence type="ECO:0000313" key="18">
    <source>
        <dbReference type="Proteomes" id="UP000092971"/>
    </source>
</evidence>
<dbReference type="SUPFAM" id="SSF50447">
    <property type="entry name" value="Translation proteins"/>
    <property type="match status" value="1"/>
</dbReference>
<dbReference type="OrthoDB" id="9803884at2"/>
<dbReference type="SUPFAM" id="SSF55186">
    <property type="entry name" value="ThrRS/AlaRS common domain"/>
    <property type="match status" value="1"/>
</dbReference>
<feature type="binding site" evidence="14">
    <location>
        <position position="668"/>
    </location>
    <ligand>
        <name>Zn(2+)</name>
        <dbReference type="ChEBI" id="CHEBI:29105"/>
    </ligand>
</feature>
<comment type="catalytic activity">
    <reaction evidence="13 14">
        <text>tRNA(Ala) + L-alanine + ATP = L-alanyl-tRNA(Ala) + AMP + diphosphate</text>
        <dbReference type="Rhea" id="RHEA:12540"/>
        <dbReference type="Rhea" id="RHEA-COMP:9657"/>
        <dbReference type="Rhea" id="RHEA-COMP:9923"/>
        <dbReference type="ChEBI" id="CHEBI:30616"/>
        <dbReference type="ChEBI" id="CHEBI:33019"/>
        <dbReference type="ChEBI" id="CHEBI:57972"/>
        <dbReference type="ChEBI" id="CHEBI:78442"/>
        <dbReference type="ChEBI" id="CHEBI:78497"/>
        <dbReference type="ChEBI" id="CHEBI:456215"/>
        <dbReference type="EC" id="6.1.1.7"/>
    </reaction>
</comment>
<sequence length="879" mass="97917">MQKFGLNELREKYLSFFESKGHLRLPSFSLVPENDPSVLLINAGMTPLKPYFTGQKIPPSRRVTTCQKCIRTPDIDNVGKTSRHATFFEMLGNFSFGDYFKKEAITWAWEFFTEVLGIPEERLYVSVYFEDDEAFDIWNKVVGLPKEKIFRMGKEDNFWEHGTGPCGPCSEIYFDRGKDKGCGKETCTVGCDCDRFIEVWNLVFSQFDRQEDGTYLPLKQKNIDTGMGLERLACVVQGVDNIFEVDTVRTVLDHVCRIAGVRYGEDYKKDVSIRVITDHIRGSSMLVSDGVLPSNEGRGYVLRRLIRRAARHGRLLGIKDAFLSELAETVINVSMGAYPHMGEKRDYIKKVISIEEEKFYNTIDQGMNILEEYVDELKRQGSDTISGSMVFKLHDTYGFPVDLTREIAQEHSMKIDENGFHEEMRKQKEKAREARLKKENSAWEKDLFSGEYKSVVTEFTGYNEYETEATVRFIVLDGKLVENAQMDDEVAVVLDRTPFYAESGGQVGDTGVITGDNFKMTVNDCKKTSDGKYLHYGKIESGMVQVNDRVIAKVDIERRKCTARNHTTTHILHRALKKILGDHVHQAGSLVAPDRLRFDFTHFSPLTEEQIEAVESEVNSVILSNYPVTVREMPLEEAKKAGATALFGEKYGDIVRVVSVGDYSMELCGGTHISSSGEAGLIKIIGESGIASGVRRIEALTGTGAISWYKNKERTLRKVAEIVKSTPDDTPFKVNNLVEEIKNLQKELNSIKDKLANQSVNDLLNKAEDVSGVKVLAARLDQLDMTALRNMADTLKNKLGASVVVLASGFDGKVSLVVSATKDAVSRGIHCGKIISEAAKAAGGGGGGRPDMAQAGGKDVNGIDNAVKIAVAKIKEQLG</sequence>
<evidence type="ECO:0000259" key="16">
    <source>
        <dbReference type="PROSITE" id="PS50860"/>
    </source>
</evidence>
<dbReference type="Gene3D" id="3.10.310.40">
    <property type="match status" value="1"/>
</dbReference>
<dbReference type="Gene3D" id="3.30.980.10">
    <property type="entry name" value="Threonyl-trna Synthetase, Chain A, domain 2"/>
    <property type="match status" value="1"/>
</dbReference>
<evidence type="ECO:0000256" key="6">
    <source>
        <dbReference type="ARBA" id="ARBA00022741"/>
    </source>
</evidence>
<dbReference type="PROSITE" id="PS50860">
    <property type="entry name" value="AA_TRNA_LIGASE_II_ALA"/>
    <property type="match status" value="1"/>
</dbReference>
<dbReference type="HAMAP" id="MF_00036_B">
    <property type="entry name" value="Ala_tRNA_synth_B"/>
    <property type="match status" value="1"/>
</dbReference>
<dbReference type="EC" id="6.1.1.7" evidence="14"/>
<dbReference type="FunFam" id="3.10.310.40:FF:000001">
    <property type="entry name" value="Alanine--tRNA ligase"/>
    <property type="match status" value="1"/>
</dbReference>
<dbReference type="Pfam" id="PF07973">
    <property type="entry name" value="tRNA_SAD"/>
    <property type="match status" value="1"/>
</dbReference>
<dbReference type="CDD" id="cd00673">
    <property type="entry name" value="AlaRS_core"/>
    <property type="match status" value="1"/>
</dbReference>
<keyword evidence="3 14" id="KW-0820">tRNA-binding</keyword>
<dbReference type="PANTHER" id="PTHR11777">
    <property type="entry name" value="ALANYL-TRNA SYNTHETASE"/>
    <property type="match status" value="1"/>
</dbReference>
<dbReference type="EMBL" id="CP014672">
    <property type="protein sequence ID" value="ANW98752.1"/>
    <property type="molecule type" value="Genomic_DNA"/>
</dbReference>
<evidence type="ECO:0000256" key="3">
    <source>
        <dbReference type="ARBA" id="ARBA00022555"/>
    </source>
</evidence>
<protein>
    <recommendedName>
        <fullName evidence="14">Alanine--tRNA ligase</fullName>
        <ecNumber evidence="14">6.1.1.7</ecNumber>
    </recommendedName>
    <alternativeName>
        <fullName evidence="14">Alanyl-tRNA synthetase</fullName>
        <shortName evidence="14">AlaRS</shortName>
    </alternativeName>
</protein>
<keyword evidence="4 14" id="KW-0436">Ligase</keyword>
<dbReference type="Proteomes" id="UP000092971">
    <property type="component" value="Chromosome"/>
</dbReference>
<dbReference type="InterPro" id="IPR018164">
    <property type="entry name" value="Ala-tRNA-synth_IIc_N"/>
</dbReference>
<dbReference type="AlphaFoldDB" id="A0A1B1YDB3"/>
<dbReference type="GO" id="GO:0006419">
    <property type="term" value="P:alanyl-tRNA aminoacylation"/>
    <property type="evidence" value="ECO:0007669"/>
    <property type="project" value="UniProtKB-UniRule"/>
</dbReference>
<dbReference type="GO" id="GO:0000049">
    <property type="term" value="F:tRNA binding"/>
    <property type="evidence" value="ECO:0007669"/>
    <property type="project" value="UniProtKB-KW"/>
</dbReference>
<dbReference type="InterPro" id="IPR045864">
    <property type="entry name" value="aa-tRNA-synth_II/BPL/LPL"/>
</dbReference>
<dbReference type="FunFam" id="2.40.30.130:FF:000001">
    <property type="entry name" value="Alanine--tRNA ligase"/>
    <property type="match status" value="1"/>
</dbReference>
<keyword evidence="5 14" id="KW-0479">Metal-binding</keyword>
<dbReference type="GO" id="GO:0002161">
    <property type="term" value="F:aminoacyl-tRNA deacylase activity"/>
    <property type="evidence" value="ECO:0007669"/>
    <property type="project" value="TreeGrafter"/>
</dbReference>
<comment type="domain">
    <text evidence="14">Consists of three domains; the N-terminal catalytic domain, the editing domain and the C-terminal C-Ala domain. The editing domain removes incorrectly charged amino acids, while the C-Ala domain, along with tRNA(Ala), serves as a bridge to cooperatively bring together the editing and aminoacylation centers thus stimulating deacylation of misacylated tRNAs.</text>
</comment>
<keyword evidence="11 14" id="KW-0030">Aminoacyl-tRNA synthetase</keyword>
<accession>A0A1B1YDB3</accession>
<dbReference type="Gene3D" id="2.40.30.130">
    <property type="match status" value="1"/>
</dbReference>
<keyword evidence="8 14" id="KW-0067">ATP-binding</keyword>
<dbReference type="RefSeq" id="WP_065821337.1">
    <property type="nucleotide sequence ID" value="NZ_CP014672.1"/>
</dbReference>
<comment type="subcellular location">
    <subcellularLocation>
        <location evidence="1 14">Cytoplasm</location>
    </subcellularLocation>
</comment>
<dbReference type="InterPro" id="IPR009000">
    <property type="entry name" value="Transl_B-barrel_sf"/>
</dbReference>
<proteinExistence type="inferred from homology"/>
<dbReference type="NCBIfam" id="TIGR00344">
    <property type="entry name" value="alaS"/>
    <property type="match status" value="1"/>
</dbReference>
<keyword evidence="15" id="KW-0175">Coiled coil</keyword>
<dbReference type="InterPro" id="IPR050058">
    <property type="entry name" value="Ala-tRNA_ligase"/>
</dbReference>
<evidence type="ECO:0000256" key="11">
    <source>
        <dbReference type="ARBA" id="ARBA00023146"/>
    </source>
</evidence>
<dbReference type="SMART" id="SM00863">
    <property type="entry name" value="tRNA_SAD"/>
    <property type="match status" value="1"/>
</dbReference>
<dbReference type="GO" id="GO:0008270">
    <property type="term" value="F:zinc ion binding"/>
    <property type="evidence" value="ECO:0007669"/>
    <property type="project" value="UniProtKB-UniRule"/>
</dbReference>
<evidence type="ECO:0000256" key="5">
    <source>
        <dbReference type="ARBA" id="ARBA00022723"/>
    </source>
</evidence>
<dbReference type="InterPro" id="IPR018162">
    <property type="entry name" value="Ala-tRNA-ligase_IIc_anticod-bd"/>
</dbReference>
<keyword evidence="9 14" id="KW-0694">RNA-binding</keyword>
<dbReference type="Gene3D" id="3.30.54.20">
    <property type="match status" value="1"/>
</dbReference>
<evidence type="ECO:0000313" key="17">
    <source>
        <dbReference type="EMBL" id="ANW98752.1"/>
    </source>
</evidence>
<reference evidence="17 18" key="1">
    <citation type="submission" date="2016-02" db="EMBL/GenBank/DDBJ databases">
        <title>Comparison of Clostridium stercorarium subspecies using comparative genomics and transcriptomics.</title>
        <authorList>
            <person name="Schellenberg J."/>
            <person name="Thallinger G."/>
            <person name="Levin D.B."/>
            <person name="Zhang X."/>
            <person name="Alvare G."/>
            <person name="Fristensky B."/>
            <person name="Sparling R."/>
        </authorList>
    </citation>
    <scope>NUCLEOTIDE SEQUENCE [LARGE SCALE GENOMIC DNA]</scope>
    <source>
        <strain evidence="17 18">DSM 2910</strain>
    </source>
</reference>
<dbReference type="PRINTS" id="PR00980">
    <property type="entry name" value="TRNASYNTHALA"/>
</dbReference>
<comment type="cofactor">
    <cofactor evidence="14">
        <name>Zn(2+)</name>
        <dbReference type="ChEBI" id="CHEBI:29105"/>
    </cofactor>
    <text evidence="14">Binds 1 zinc ion per subunit.</text>
</comment>
<feature type="domain" description="Alanyl-transfer RNA synthetases family profile" evidence="16">
    <location>
        <begin position="4"/>
        <end position="711"/>
    </location>
</feature>
<feature type="coiled-coil region" evidence="15">
    <location>
        <begin position="734"/>
        <end position="761"/>
    </location>
</feature>
<dbReference type="InterPro" id="IPR018165">
    <property type="entry name" value="Ala-tRNA-synth_IIc_core"/>
</dbReference>
<dbReference type="PANTHER" id="PTHR11777:SF9">
    <property type="entry name" value="ALANINE--TRNA LIGASE, CYTOPLASMIC"/>
    <property type="match status" value="1"/>
</dbReference>
<evidence type="ECO:0000256" key="14">
    <source>
        <dbReference type="HAMAP-Rule" id="MF_00036"/>
    </source>
</evidence>
<evidence type="ECO:0000256" key="4">
    <source>
        <dbReference type="ARBA" id="ARBA00022598"/>
    </source>
</evidence>
<dbReference type="SUPFAM" id="SSF101353">
    <property type="entry name" value="Putative anticodon-binding domain of alanyl-tRNA synthetase (AlaRS)"/>
    <property type="match status" value="1"/>
</dbReference>
<dbReference type="FunFam" id="3.30.54.20:FF:000001">
    <property type="entry name" value="Alanine--tRNA ligase"/>
    <property type="match status" value="1"/>
</dbReference>
<evidence type="ECO:0000256" key="7">
    <source>
        <dbReference type="ARBA" id="ARBA00022833"/>
    </source>
</evidence>
<dbReference type="Pfam" id="PF01411">
    <property type="entry name" value="tRNA-synt_2c"/>
    <property type="match status" value="1"/>
</dbReference>
<dbReference type="SUPFAM" id="SSF55681">
    <property type="entry name" value="Class II aaRS and biotin synthetases"/>
    <property type="match status" value="1"/>
</dbReference>
<evidence type="ECO:0000256" key="12">
    <source>
        <dbReference type="ARBA" id="ARBA00024779"/>
    </source>
</evidence>
<dbReference type="GO" id="GO:0005829">
    <property type="term" value="C:cytosol"/>
    <property type="evidence" value="ECO:0007669"/>
    <property type="project" value="TreeGrafter"/>
</dbReference>
<evidence type="ECO:0000256" key="10">
    <source>
        <dbReference type="ARBA" id="ARBA00022917"/>
    </source>
</evidence>
<comment type="function">
    <text evidence="12 14">Catalyzes the attachment of alanine to tRNA(Ala) in a two-step reaction: alanine is first activated by ATP to form Ala-AMP and then transferred to the acceptor end of tRNA(Ala). Also edits incorrectly charged Ser-tRNA(Ala) and Gly-tRNA(Ala) via its editing domain.</text>
</comment>
<evidence type="ECO:0000256" key="9">
    <source>
        <dbReference type="ARBA" id="ARBA00022884"/>
    </source>
</evidence>
<name>A0A1B1YDB3_THEST</name>
<comment type="similarity">
    <text evidence="2 14">Belongs to the class-II aminoacyl-tRNA synthetase family.</text>
</comment>
<dbReference type="GO" id="GO:0004813">
    <property type="term" value="F:alanine-tRNA ligase activity"/>
    <property type="evidence" value="ECO:0007669"/>
    <property type="project" value="UniProtKB-UniRule"/>
</dbReference>
<dbReference type="Pfam" id="PF02272">
    <property type="entry name" value="DHHA1"/>
    <property type="match status" value="1"/>
</dbReference>
<feature type="binding site" evidence="14">
    <location>
        <position position="570"/>
    </location>
    <ligand>
        <name>Zn(2+)</name>
        <dbReference type="ChEBI" id="CHEBI:29105"/>
    </ligand>
</feature>
<evidence type="ECO:0000256" key="1">
    <source>
        <dbReference type="ARBA" id="ARBA00004496"/>
    </source>
</evidence>
<feature type="binding site" evidence="14">
    <location>
        <position position="672"/>
    </location>
    <ligand>
        <name>Zn(2+)</name>
        <dbReference type="ChEBI" id="CHEBI:29105"/>
    </ligand>
</feature>
<dbReference type="InterPro" id="IPR023033">
    <property type="entry name" value="Ala_tRNA_ligase_euk/bac"/>
</dbReference>
<organism evidence="17 18">
    <name type="scientific">Thermoclostridium stercorarium subsp. thermolacticum DSM 2910</name>
    <dbReference type="NCBI Taxonomy" id="1121336"/>
    <lineage>
        <taxon>Bacteria</taxon>
        <taxon>Bacillati</taxon>
        <taxon>Bacillota</taxon>
        <taxon>Clostridia</taxon>
        <taxon>Eubacteriales</taxon>
        <taxon>Oscillospiraceae</taxon>
        <taxon>Thermoclostridium</taxon>
    </lineage>
</organism>
<dbReference type="FunFam" id="3.30.930.10:FF:000004">
    <property type="entry name" value="Alanine--tRNA ligase"/>
    <property type="match status" value="1"/>
</dbReference>
<dbReference type="GO" id="GO:0140096">
    <property type="term" value="F:catalytic activity, acting on a protein"/>
    <property type="evidence" value="ECO:0007669"/>
    <property type="project" value="UniProtKB-ARBA"/>
</dbReference>
<evidence type="ECO:0000256" key="8">
    <source>
        <dbReference type="ARBA" id="ARBA00022840"/>
    </source>
</evidence>
<dbReference type="InterPro" id="IPR003156">
    <property type="entry name" value="DHHA1_dom"/>
</dbReference>
<dbReference type="InterPro" id="IPR002318">
    <property type="entry name" value="Ala-tRNA-lgiase_IIc"/>
</dbReference>
<dbReference type="GO" id="GO:0016740">
    <property type="term" value="F:transferase activity"/>
    <property type="evidence" value="ECO:0007669"/>
    <property type="project" value="UniProtKB-ARBA"/>
</dbReference>
<dbReference type="Gene3D" id="3.30.930.10">
    <property type="entry name" value="Bira Bifunctional Protein, Domain 2"/>
    <property type="match status" value="1"/>
</dbReference>
<dbReference type="InterPro" id="IPR018163">
    <property type="entry name" value="Thr/Ala-tRNA-synth_IIc_edit"/>
</dbReference>
<evidence type="ECO:0000256" key="2">
    <source>
        <dbReference type="ARBA" id="ARBA00008226"/>
    </source>
</evidence>
<dbReference type="FunFam" id="3.30.980.10:FF:000004">
    <property type="entry name" value="Alanine--tRNA ligase, cytoplasmic"/>
    <property type="match status" value="1"/>
</dbReference>
<gene>
    <name evidence="14" type="primary">alaS</name>
    <name evidence="17" type="ORF">CSTERTH_06785</name>
</gene>
<keyword evidence="7 14" id="KW-0862">Zinc</keyword>
<feature type="binding site" evidence="14">
    <location>
        <position position="566"/>
    </location>
    <ligand>
        <name>Zn(2+)</name>
        <dbReference type="ChEBI" id="CHEBI:29105"/>
    </ligand>
</feature>
<dbReference type="InterPro" id="IPR012947">
    <property type="entry name" value="tRNA_SAD"/>
</dbReference>
<dbReference type="Gene3D" id="6.10.250.550">
    <property type="match status" value="1"/>
</dbReference>
<keyword evidence="14" id="KW-0963">Cytoplasm</keyword>
<keyword evidence="10 14" id="KW-0648">Protein biosynthesis</keyword>